<dbReference type="InterPro" id="IPR029058">
    <property type="entry name" value="AB_hydrolase_fold"/>
</dbReference>
<name>A0A068TSE8_COFCA</name>
<dbReference type="EMBL" id="HG739087">
    <property type="protein sequence ID" value="CDO98982.1"/>
    <property type="molecule type" value="Genomic_DNA"/>
</dbReference>
<dbReference type="InParanoid" id="A0A068TSE8"/>
<keyword evidence="3" id="KW-1185">Reference proteome</keyword>
<dbReference type="SUPFAM" id="SSF53474">
    <property type="entry name" value="alpha/beta-Hydrolases"/>
    <property type="match status" value="1"/>
</dbReference>
<dbReference type="Proteomes" id="UP000295252">
    <property type="component" value="Chromosome V"/>
</dbReference>
<proteinExistence type="predicted"/>
<sequence length="240" mass="26162">MSGAAQASENPPSKLSSAKYEAATVEELGGLQTYIAGPRDSKTAIILLSDAYGYEGPKIRRLAENVAEETGFLVVVPDFFRGDPIDSIRDRAEWLRTHPADKGCEDAMAVIAALKSKGVSTIGVAGFCWGGMTVVKLARYDSIQVAVILHPGPITEDDIREVKVPIALLGAETDHLCPPELLTKLNGILTEKPEVNNFLKIYPGVKHGWTLQYSDDDEFAVKMAKEAHSDMLNWLTKHVK</sequence>
<dbReference type="OrthoDB" id="17560at2759"/>
<evidence type="ECO:0000313" key="2">
    <source>
        <dbReference type="EMBL" id="CDO98982.1"/>
    </source>
</evidence>
<dbReference type="Pfam" id="PF01738">
    <property type="entry name" value="DLH"/>
    <property type="match status" value="1"/>
</dbReference>
<dbReference type="PhylomeDB" id="A0A068TSE8"/>
<dbReference type="GO" id="GO:0016787">
    <property type="term" value="F:hydrolase activity"/>
    <property type="evidence" value="ECO:0007669"/>
    <property type="project" value="InterPro"/>
</dbReference>
<protein>
    <recommendedName>
        <fullName evidence="1">Dienelactone hydrolase domain-containing protein</fullName>
    </recommendedName>
</protein>
<dbReference type="PANTHER" id="PTHR17630">
    <property type="entry name" value="DIENELACTONE HYDROLASE"/>
    <property type="match status" value="1"/>
</dbReference>
<reference evidence="3" key="1">
    <citation type="journal article" date="2014" name="Science">
        <title>The coffee genome provides insight into the convergent evolution of caffeine biosynthesis.</title>
        <authorList>
            <person name="Denoeud F."/>
            <person name="Carretero-Paulet L."/>
            <person name="Dereeper A."/>
            <person name="Droc G."/>
            <person name="Guyot R."/>
            <person name="Pietrella M."/>
            <person name="Zheng C."/>
            <person name="Alberti A."/>
            <person name="Anthony F."/>
            <person name="Aprea G."/>
            <person name="Aury J.M."/>
            <person name="Bento P."/>
            <person name="Bernard M."/>
            <person name="Bocs S."/>
            <person name="Campa C."/>
            <person name="Cenci A."/>
            <person name="Combes M.C."/>
            <person name="Crouzillat D."/>
            <person name="Da Silva C."/>
            <person name="Daddiego L."/>
            <person name="De Bellis F."/>
            <person name="Dussert S."/>
            <person name="Garsmeur O."/>
            <person name="Gayraud T."/>
            <person name="Guignon V."/>
            <person name="Jahn K."/>
            <person name="Jamilloux V."/>
            <person name="Joet T."/>
            <person name="Labadie K."/>
            <person name="Lan T."/>
            <person name="Leclercq J."/>
            <person name="Lepelley M."/>
            <person name="Leroy T."/>
            <person name="Li L.T."/>
            <person name="Librado P."/>
            <person name="Lopez L."/>
            <person name="Munoz A."/>
            <person name="Noel B."/>
            <person name="Pallavicini A."/>
            <person name="Perrotta G."/>
            <person name="Poncet V."/>
            <person name="Pot D."/>
            <person name="Priyono X."/>
            <person name="Rigoreau M."/>
            <person name="Rouard M."/>
            <person name="Rozas J."/>
            <person name="Tranchant-Dubreuil C."/>
            <person name="VanBuren R."/>
            <person name="Zhang Q."/>
            <person name="Andrade A.C."/>
            <person name="Argout X."/>
            <person name="Bertrand B."/>
            <person name="de Kochko A."/>
            <person name="Graziosi G."/>
            <person name="Henry R.J."/>
            <person name="Jayarama X."/>
            <person name="Ming R."/>
            <person name="Nagai C."/>
            <person name="Rounsley S."/>
            <person name="Sankoff D."/>
            <person name="Giuliano G."/>
            <person name="Albert V.A."/>
            <person name="Wincker P."/>
            <person name="Lashermes P."/>
        </authorList>
    </citation>
    <scope>NUCLEOTIDE SEQUENCE [LARGE SCALE GENOMIC DNA]</scope>
    <source>
        <strain evidence="3">cv. DH200-94</strain>
    </source>
</reference>
<dbReference type="AlphaFoldDB" id="A0A068TSE8"/>
<dbReference type="Gramene" id="CDO98982">
    <property type="protein sequence ID" value="CDO98982"/>
    <property type="gene ID" value="GSCOC_T00025976001"/>
</dbReference>
<dbReference type="Gene3D" id="3.40.50.1820">
    <property type="entry name" value="alpha/beta hydrolase"/>
    <property type="match status" value="1"/>
</dbReference>
<gene>
    <name evidence="2" type="ORF">GSCOC_T00025976001</name>
</gene>
<feature type="domain" description="Dienelactone hydrolase" evidence="1">
    <location>
        <begin position="32"/>
        <end position="238"/>
    </location>
</feature>
<dbReference type="PANTHER" id="PTHR17630:SF52">
    <property type="entry name" value="ENDO-1,3-1,4-BETA-D-GLUCANASE-LIKE PROTEIN"/>
    <property type="match status" value="1"/>
</dbReference>
<dbReference type="STRING" id="49390.A0A068TSE8"/>
<dbReference type="OMA" id="IKHREAV"/>
<organism evidence="2 3">
    <name type="scientific">Coffea canephora</name>
    <name type="common">Robusta coffee</name>
    <dbReference type="NCBI Taxonomy" id="49390"/>
    <lineage>
        <taxon>Eukaryota</taxon>
        <taxon>Viridiplantae</taxon>
        <taxon>Streptophyta</taxon>
        <taxon>Embryophyta</taxon>
        <taxon>Tracheophyta</taxon>
        <taxon>Spermatophyta</taxon>
        <taxon>Magnoliopsida</taxon>
        <taxon>eudicotyledons</taxon>
        <taxon>Gunneridae</taxon>
        <taxon>Pentapetalae</taxon>
        <taxon>asterids</taxon>
        <taxon>lamiids</taxon>
        <taxon>Gentianales</taxon>
        <taxon>Rubiaceae</taxon>
        <taxon>Ixoroideae</taxon>
        <taxon>Gardenieae complex</taxon>
        <taxon>Bertiereae - Coffeeae clade</taxon>
        <taxon>Coffeeae</taxon>
        <taxon>Coffea</taxon>
    </lineage>
</organism>
<evidence type="ECO:0000313" key="3">
    <source>
        <dbReference type="Proteomes" id="UP000295252"/>
    </source>
</evidence>
<accession>A0A068TSE8</accession>
<dbReference type="InterPro" id="IPR002925">
    <property type="entry name" value="Dienelactn_hydro"/>
</dbReference>
<evidence type="ECO:0000259" key="1">
    <source>
        <dbReference type="Pfam" id="PF01738"/>
    </source>
</evidence>